<dbReference type="InterPro" id="IPR011460">
    <property type="entry name" value="Lcl_C"/>
</dbReference>
<protein>
    <recommendedName>
        <fullName evidence="1">Lcl C-terminal domain-containing protein</fullName>
    </recommendedName>
</protein>
<gene>
    <name evidence="2" type="ORF">S01H1_61687</name>
</gene>
<reference evidence="2" key="1">
    <citation type="journal article" date="2014" name="Front. Microbiol.">
        <title>High frequency of phylogenetically diverse reductive dehalogenase-homologous genes in deep subseafloor sedimentary metagenomes.</title>
        <authorList>
            <person name="Kawai M."/>
            <person name="Futagami T."/>
            <person name="Toyoda A."/>
            <person name="Takaki Y."/>
            <person name="Nishi S."/>
            <person name="Hori S."/>
            <person name="Arai W."/>
            <person name="Tsubouchi T."/>
            <person name="Morono Y."/>
            <person name="Uchiyama I."/>
            <person name="Ito T."/>
            <person name="Fujiyama A."/>
            <person name="Inagaki F."/>
            <person name="Takami H."/>
        </authorList>
    </citation>
    <scope>NUCLEOTIDE SEQUENCE</scope>
    <source>
        <strain evidence="2">Expedition CK06-06</strain>
    </source>
</reference>
<accession>X0YGZ3</accession>
<feature type="non-terminal residue" evidence="2">
    <location>
        <position position="1"/>
    </location>
</feature>
<evidence type="ECO:0000313" key="2">
    <source>
        <dbReference type="EMBL" id="GAG36086.1"/>
    </source>
</evidence>
<name>X0YGZ3_9ZZZZ</name>
<dbReference type="AlphaFoldDB" id="X0YGZ3"/>
<feature type="domain" description="Lcl C-terminal" evidence="1">
    <location>
        <begin position="67"/>
        <end position="158"/>
    </location>
</feature>
<organism evidence="2">
    <name type="scientific">marine sediment metagenome</name>
    <dbReference type="NCBI Taxonomy" id="412755"/>
    <lineage>
        <taxon>unclassified sequences</taxon>
        <taxon>metagenomes</taxon>
        <taxon>ecological metagenomes</taxon>
    </lineage>
</organism>
<comment type="caution">
    <text evidence="2">The sequence shown here is derived from an EMBL/GenBank/DDBJ whole genome shotgun (WGS) entry which is preliminary data.</text>
</comment>
<evidence type="ECO:0000259" key="1">
    <source>
        <dbReference type="Pfam" id="PF07603"/>
    </source>
</evidence>
<sequence length="159" mass="16624">AGEIARYHVGDLLVLTAFANAVNNLPGYYVVSVTVNVGDLDIVLDPVNNVLVGEVAGGARSIELVTRSMFNYAAGATQASMASYTDWRNPNDTELASLRDMEAATAAPDAGMFPGWPAAIWSATTEPSVVANAMEADYVTGELTSLVKTSAVRAALVRG</sequence>
<proteinExistence type="predicted"/>
<dbReference type="EMBL" id="BARS01040473">
    <property type="protein sequence ID" value="GAG36086.1"/>
    <property type="molecule type" value="Genomic_DNA"/>
</dbReference>
<dbReference type="Pfam" id="PF07603">
    <property type="entry name" value="Lcl_C"/>
    <property type="match status" value="1"/>
</dbReference>